<dbReference type="InterPro" id="IPR023332">
    <property type="entry name" value="Proteasome_alpha-type"/>
</dbReference>
<comment type="function">
    <text evidence="1">The proteasome is a multicatalytic proteinase complex which is characterized by its ability to cleave peptides with Arg, Phe, Tyr, Leu, and Glu adjacent to the leaving group at neutral or slightly basic pH. The proteasome has an ATP-dependent proteolytic activity.</text>
</comment>
<sequence length="226" mass="24989">MSSKYDRSITIFSPDGRLFQVDYAQEAVKKGSTAVGVKGKDCIVIGVEKHVMAAFAGLSADARVLIDRARIACENYKLTLEDPVTLEHISRSIADLKHEYTQTTGRRPFGISMIIGGFDPDGTPHLYITEPSGVYYELLAGVVGRNEKVVKEYLEEHYKDETTANQHAALKLVVRALIPVVQTGARNMEIAVMTRDSQQNCVQRVLATTEVEAILQQIESESMEIA</sequence>
<dbReference type="Gene3D" id="3.60.20.10">
    <property type="entry name" value="Glutamine Phosphoribosylpyrophosphate, subunit 1, domain 1"/>
    <property type="match status" value="1"/>
</dbReference>
<dbReference type="InterPro" id="IPR050115">
    <property type="entry name" value="Proteasome_alpha"/>
</dbReference>
<dbReference type="PROSITE" id="PS00388">
    <property type="entry name" value="PROTEASOME_ALPHA_1"/>
    <property type="match status" value="1"/>
</dbReference>
<protein>
    <recommendedName>
        <fullName evidence="4">Proteasome subunit alpha type</fullName>
    </recommendedName>
</protein>
<dbReference type="OMA" id="ICMLDHH"/>
<dbReference type="SUPFAM" id="SSF56235">
    <property type="entry name" value="N-terminal nucleophile aminohydrolases (Ntn hydrolases)"/>
    <property type="match status" value="1"/>
</dbReference>
<evidence type="ECO:0000256" key="3">
    <source>
        <dbReference type="PROSITE-ProRule" id="PRU00808"/>
    </source>
</evidence>
<organism evidence="6 7">
    <name type="scientific">Meloidogyne hapla</name>
    <name type="common">Root-knot nematode worm</name>
    <dbReference type="NCBI Taxonomy" id="6305"/>
    <lineage>
        <taxon>Eukaryota</taxon>
        <taxon>Metazoa</taxon>
        <taxon>Ecdysozoa</taxon>
        <taxon>Nematoda</taxon>
        <taxon>Chromadorea</taxon>
        <taxon>Rhabditida</taxon>
        <taxon>Tylenchina</taxon>
        <taxon>Tylenchomorpha</taxon>
        <taxon>Tylenchoidea</taxon>
        <taxon>Meloidogynidae</taxon>
        <taxon>Meloidogyninae</taxon>
        <taxon>Meloidogyne</taxon>
    </lineage>
</organism>
<feature type="domain" description="Proteasome alpha-type subunits" evidence="5">
    <location>
        <begin position="5"/>
        <end position="27"/>
    </location>
</feature>
<evidence type="ECO:0000259" key="5">
    <source>
        <dbReference type="PROSITE" id="PS00388"/>
    </source>
</evidence>
<keyword evidence="6" id="KW-1185">Reference proteome</keyword>
<evidence type="ECO:0000313" key="6">
    <source>
        <dbReference type="Proteomes" id="UP000095281"/>
    </source>
</evidence>
<accession>A0A1I8C309</accession>
<evidence type="ECO:0000256" key="1">
    <source>
        <dbReference type="ARBA" id="ARBA00002000"/>
    </source>
</evidence>
<dbReference type="PROSITE" id="PS51475">
    <property type="entry name" value="PROTEASOME_ALPHA_2"/>
    <property type="match status" value="1"/>
</dbReference>
<dbReference type="GO" id="GO:0006511">
    <property type="term" value="P:ubiquitin-dependent protein catabolic process"/>
    <property type="evidence" value="ECO:0007669"/>
    <property type="project" value="InterPro"/>
</dbReference>
<dbReference type="GO" id="GO:0005634">
    <property type="term" value="C:nucleus"/>
    <property type="evidence" value="ECO:0007669"/>
    <property type="project" value="UniProtKB-SubCell"/>
</dbReference>
<dbReference type="SMART" id="SM00948">
    <property type="entry name" value="Proteasome_A_N"/>
    <property type="match status" value="1"/>
</dbReference>
<dbReference type="InterPro" id="IPR029055">
    <property type="entry name" value="Ntn_hydrolases_N"/>
</dbReference>
<keyword evidence="4" id="KW-0539">Nucleus</keyword>
<dbReference type="InterPro" id="IPR000426">
    <property type="entry name" value="Proteasome_asu_N"/>
</dbReference>
<reference evidence="7" key="1">
    <citation type="submission" date="2016-11" db="UniProtKB">
        <authorList>
            <consortium name="WormBaseParasite"/>
        </authorList>
    </citation>
    <scope>IDENTIFICATION</scope>
</reference>
<name>A0A1I8C309_MELHA</name>
<evidence type="ECO:0000256" key="2">
    <source>
        <dbReference type="ARBA" id="ARBA00022942"/>
    </source>
</evidence>
<dbReference type="Proteomes" id="UP000095281">
    <property type="component" value="Unplaced"/>
</dbReference>
<dbReference type="Pfam" id="PF00227">
    <property type="entry name" value="Proteasome"/>
    <property type="match status" value="1"/>
</dbReference>
<dbReference type="Pfam" id="PF10584">
    <property type="entry name" value="Proteasome_A_N"/>
    <property type="match status" value="1"/>
</dbReference>
<dbReference type="GO" id="GO:0005737">
    <property type="term" value="C:cytoplasm"/>
    <property type="evidence" value="ECO:0007669"/>
    <property type="project" value="UniProtKB-SubCell"/>
</dbReference>
<keyword evidence="2 3" id="KW-0647">Proteasome</keyword>
<evidence type="ECO:0000256" key="4">
    <source>
        <dbReference type="RuleBase" id="RU000551"/>
    </source>
</evidence>
<dbReference type="AlphaFoldDB" id="A0A1I8C309"/>
<comment type="subcellular location">
    <subcellularLocation>
        <location evidence="4">Cytoplasm</location>
    </subcellularLocation>
    <subcellularLocation>
        <location evidence="4">Nucleus</location>
    </subcellularLocation>
</comment>
<proteinExistence type="inferred from homology"/>
<dbReference type="InterPro" id="IPR001353">
    <property type="entry name" value="Proteasome_sua/b"/>
</dbReference>
<comment type="similarity">
    <text evidence="3 4">Belongs to the peptidase T1A family.</text>
</comment>
<dbReference type="GO" id="GO:0019773">
    <property type="term" value="C:proteasome core complex, alpha-subunit complex"/>
    <property type="evidence" value="ECO:0007669"/>
    <property type="project" value="UniProtKB-UniRule"/>
</dbReference>
<evidence type="ECO:0000313" key="7">
    <source>
        <dbReference type="WBParaSite" id="MhA1_Contig964.frz3.gene3"/>
    </source>
</evidence>
<dbReference type="PANTHER" id="PTHR11599">
    <property type="entry name" value="PROTEASOME SUBUNIT ALPHA/BETA"/>
    <property type="match status" value="1"/>
</dbReference>
<comment type="subunit">
    <text evidence="4">The 20S proteasome core is composed of 28 subunits that are arranged in four stacked rings, resulting in a barrel-shaped structure. The two end rings are each formed by seven alpha subunits, and the two central rings are each formed by seven beta subunits.</text>
</comment>
<dbReference type="WBParaSite" id="MhA1_Contig964.frz3.gene3">
    <property type="protein sequence ID" value="MhA1_Contig964.frz3.gene3"/>
    <property type="gene ID" value="MhA1_Contig964.frz3.gene3"/>
</dbReference>
<keyword evidence="4" id="KW-0963">Cytoplasm</keyword>